<dbReference type="PANTHER" id="PTHR17613">
    <property type="entry name" value="CEREBRAL PROTEIN-11-RELATED"/>
    <property type="match status" value="1"/>
</dbReference>
<comment type="subcellular location">
    <subcellularLocation>
        <location evidence="1">Membrane</location>
    </subcellularLocation>
</comment>
<dbReference type="Pfam" id="PF10267">
    <property type="entry name" value="Tmemb_cc2"/>
    <property type="match status" value="1"/>
</dbReference>
<dbReference type="AlphaFoldDB" id="A0A9D4BBT3"/>
<evidence type="ECO:0000256" key="2">
    <source>
        <dbReference type="ARBA" id="ARBA00008108"/>
    </source>
</evidence>
<evidence type="ECO:0000313" key="10">
    <source>
        <dbReference type="Proteomes" id="UP000827986"/>
    </source>
</evidence>
<feature type="region of interest" description="Disordered" evidence="7">
    <location>
        <begin position="97"/>
        <end position="146"/>
    </location>
</feature>
<feature type="transmembrane region" description="Helical" evidence="8">
    <location>
        <begin position="226"/>
        <end position="248"/>
    </location>
</feature>
<dbReference type="Proteomes" id="UP000827986">
    <property type="component" value="Unassembled WGS sequence"/>
</dbReference>
<dbReference type="GO" id="GO:0016020">
    <property type="term" value="C:membrane"/>
    <property type="evidence" value="ECO:0007669"/>
    <property type="project" value="UniProtKB-SubCell"/>
</dbReference>
<proteinExistence type="inferred from homology"/>
<evidence type="ECO:0000256" key="6">
    <source>
        <dbReference type="ARBA" id="ARBA00023136"/>
    </source>
</evidence>
<protein>
    <recommendedName>
        <fullName evidence="11">Testis-specific protein TEX28</fullName>
    </recommendedName>
</protein>
<evidence type="ECO:0000256" key="4">
    <source>
        <dbReference type="ARBA" id="ARBA00022989"/>
    </source>
</evidence>
<evidence type="ECO:0000256" key="8">
    <source>
        <dbReference type="SAM" id="Phobius"/>
    </source>
</evidence>
<keyword evidence="3 8" id="KW-0812">Transmembrane</keyword>
<keyword evidence="6 8" id="KW-0472">Membrane</keyword>
<comment type="similarity">
    <text evidence="2">Belongs to the TEX28 family.</text>
</comment>
<evidence type="ECO:0000256" key="5">
    <source>
        <dbReference type="ARBA" id="ARBA00023054"/>
    </source>
</evidence>
<sequence>MERADASPTQTPPPELAGEQQGALLAQGVTQLSPVPLPEPGRGEAGERLGQGQGLQGKLAMLKEAKEAVEGRWLALQAGWCQAQHQLLNSCERRRRDEGMEPNPLQSNQQSRSPNGINGMSQLVPRGTGGHHKAGTDPGHPPCRHHNLEEQVNAMIQLNVAEVGMLHHNVACVEERTAYSTHERARNEVLDAFHTRLSQLEAQQQAAQLEEQDRSGATLCHLHRQLMNLAVALATILLVCVSACSLPLLRSRRRALSSLSVLALLSVAWHCWDHLRWLPWEPGTAATQHRLLSQLVPLTWRPPSP</sequence>
<comment type="caution">
    <text evidence="9">The sequence shown here is derived from an EMBL/GenBank/DDBJ whole genome shotgun (WGS) entry which is preliminary data.</text>
</comment>
<feature type="region of interest" description="Disordered" evidence="7">
    <location>
        <begin position="1"/>
        <end position="52"/>
    </location>
</feature>
<evidence type="ECO:0000256" key="3">
    <source>
        <dbReference type="ARBA" id="ARBA00022692"/>
    </source>
</evidence>
<evidence type="ECO:0008006" key="11">
    <source>
        <dbReference type="Google" id="ProtNLM"/>
    </source>
</evidence>
<dbReference type="PANTHER" id="PTHR17613:SF10">
    <property type="entry name" value="TESTIS-SPECIFIC PROTEIN TEX28"/>
    <property type="match status" value="1"/>
</dbReference>
<dbReference type="EMBL" id="JAHDVG010000191">
    <property type="protein sequence ID" value="KAH1187965.1"/>
    <property type="molecule type" value="Genomic_DNA"/>
</dbReference>
<organism evidence="9 10">
    <name type="scientific">Mauremys mutica</name>
    <name type="common">yellowpond turtle</name>
    <dbReference type="NCBI Taxonomy" id="74926"/>
    <lineage>
        <taxon>Eukaryota</taxon>
        <taxon>Metazoa</taxon>
        <taxon>Chordata</taxon>
        <taxon>Craniata</taxon>
        <taxon>Vertebrata</taxon>
        <taxon>Euteleostomi</taxon>
        <taxon>Archelosauria</taxon>
        <taxon>Testudinata</taxon>
        <taxon>Testudines</taxon>
        <taxon>Cryptodira</taxon>
        <taxon>Durocryptodira</taxon>
        <taxon>Testudinoidea</taxon>
        <taxon>Geoemydidae</taxon>
        <taxon>Geoemydinae</taxon>
        <taxon>Mauremys</taxon>
    </lineage>
</organism>
<accession>A0A9D4BBT3</accession>
<evidence type="ECO:0000256" key="7">
    <source>
        <dbReference type="SAM" id="MobiDB-lite"/>
    </source>
</evidence>
<feature type="compositionally biased region" description="Polar residues" evidence="7">
    <location>
        <begin position="104"/>
        <end position="121"/>
    </location>
</feature>
<evidence type="ECO:0000313" key="9">
    <source>
        <dbReference type="EMBL" id="KAH1187965.1"/>
    </source>
</evidence>
<name>A0A9D4BBT3_9SAUR</name>
<keyword evidence="10" id="KW-1185">Reference proteome</keyword>
<dbReference type="InterPro" id="IPR019394">
    <property type="entry name" value="TEX28/TMCC"/>
</dbReference>
<keyword evidence="5" id="KW-0175">Coiled coil</keyword>
<reference evidence="9" key="1">
    <citation type="submission" date="2021-09" db="EMBL/GenBank/DDBJ databases">
        <title>The genome of Mauremys mutica provides insights into the evolution of semi-aquatic lifestyle.</title>
        <authorList>
            <person name="Gong S."/>
            <person name="Gao Y."/>
        </authorList>
    </citation>
    <scope>NUCLEOTIDE SEQUENCE</scope>
    <source>
        <strain evidence="9">MM-2020</strain>
        <tissue evidence="9">Muscle</tissue>
    </source>
</reference>
<evidence type="ECO:0000256" key="1">
    <source>
        <dbReference type="ARBA" id="ARBA00004370"/>
    </source>
</evidence>
<gene>
    <name evidence="9" type="ORF">KIL84_009530</name>
</gene>
<dbReference type="GO" id="GO:0012505">
    <property type="term" value="C:endomembrane system"/>
    <property type="evidence" value="ECO:0007669"/>
    <property type="project" value="TreeGrafter"/>
</dbReference>
<keyword evidence="4 8" id="KW-1133">Transmembrane helix</keyword>